<dbReference type="Proteomes" id="UP000595437">
    <property type="component" value="Chromosome 7"/>
</dbReference>
<evidence type="ECO:0000313" key="2">
    <source>
        <dbReference type="Proteomes" id="UP000595437"/>
    </source>
</evidence>
<reference evidence="2" key="1">
    <citation type="submission" date="2021-01" db="EMBL/GenBank/DDBJ databases">
        <title>Caligus Genome Assembly.</title>
        <authorList>
            <person name="Gallardo-Escarate C."/>
        </authorList>
    </citation>
    <scope>NUCLEOTIDE SEQUENCE [LARGE SCALE GENOMIC DNA]</scope>
</reference>
<evidence type="ECO:0000313" key="1">
    <source>
        <dbReference type="EMBL" id="QQP50637.1"/>
    </source>
</evidence>
<sequence length="100" mass="11277">MPHAKWWIPSIQTKYLKQIPNRAEVVVLFRVLASHARCGMCCSSPFAKPGLYIWQRIPLVGFNSTDEEKVCSIFGCQFAPVLCNDIVHRAEPPLTVCITC</sequence>
<dbReference type="AlphaFoldDB" id="A0A7T8K8B4"/>
<organism evidence="1 2">
    <name type="scientific">Caligus rogercresseyi</name>
    <name type="common">Sea louse</name>
    <dbReference type="NCBI Taxonomy" id="217165"/>
    <lineage>
        <taxon>Eukaryota</taxon>
        <taxon>Metazoa</taxon>
        <taxon>Ecdysozoa</taxon>
        <taxon>Arthropoda</taxon>
        <taxon>Crustacea</taxon>
        <taxon>Multicrustacea</taxon>
        <taxon>Hexanauplia</taxon>
        <taxon>Copepoda</taxon>
        <taxon>Siphonostomatoida</taxon>
        <taxon>Caligidae</taxon>
        <taxon>Caligus</taxon>
    </lineage>
</organism>
<name>A0A7T8K8B4_CALRO</name>
<proteinExistence type="predicted"/>
<protein>
    <submittedName>
        <fullName evidence="1">Uncharacterized protein</fullName>
    </submittedName>
</protein>
<accession>A0A7T8K8B4</accession>
<keyword evidence="2" id="KW-1185">Reference proteome</keyword>
<dbReference type="EMBL" id="CP045896">
    <property type="protein sequence ID" value="QQP50637.1"/>
    <property type="molecule type" value="Genomic_DNA"/>
</dbReference>
<gene>
    <name evidence="1" type="ORF">FKW44_011702</name>
</gene>